<dbReference type="GeneID" id="36338887"/>
<comment type="caution">
    <text evidence="1">The sequence shown here is derived from an EMBL/GenBank/DDBJ whole genome shotgun (WGS) entry which is preliminary data.</text>
</comment>
<dbReference type="RefSeq" id="XP_024353095.1">
    <property type="nucleotide sequence ID" value="XM_024492421.1"/>
</dbReference>
<dbReference type="KEGG" id="egl:EGR_03172"/>
<gene>
    <name evidence="1" type="ORF">EGR_03172</name>
</gene>
<organism evidence="1 2">
    <name type="scientific">Echinococcus granulosus</name>
    <name type="common">Hydatid tapeworm</name>
    <dbReference type="NCBI Taxonomy" id="6210"/>
    <lineage>
        <taxon>Eukaryota</taxon>
        <taxon>Metazoa</taxon>
        <taxon>Spiralia</taxon>
        <taxon>Lophotrochozoa</taxon>
        <taxon>Platyhelminthes</taxon>
        <taxon>Cestoda</taxon>
        <taxon>Eucestoda</taxon>
        <taxon>Cyclophyllidea</taxon>
        <taxon>Taeniidae</taxon>
        <taxon>Echinococcus</taxon>
        <taxon>Echinococcus granulosus group</taxon>
    </lineage>
</organism>
<protein>
    <submittedName>
        <fullName evidence="1">Uncharacterized protein</fullName>
    </submittedName>
</protein>
<dbReference type="AlphaFoldDB" id="W6V665"/>
<evidence type="ECO:0000313" key="1">
    <source>
        <dbReference type="EMBL" id="EUB61899.1"/>
    </source>
</evidence>
<reference evidence="1 2" key="1">
    <citation type="journal article" date="2013" name="Nat. Genet.">
        <title>The genome of the hydatid tapeworm Echinococcus granulosus.</title>
        <authorList>
            <person name="Zheng H."/>
            <person name="Zhang W."/>
            <person name="Zhang L."/>
            <person name="Zhang Z."/>
            <person name="Li J."/>
            <person name="Lu G."/>
            <person name="Zhu Y."/>
            <person name="Wang Y."/>
            <person name="Huang Y."/>
            <person name="Liu J."/>
            <person name="Kang H."/>
            <person name="Chen J."/>
            <person name="Wang L."/>
            <person name="Chen A."/>
            <person name="Yu S."/>
            <person name="Gao Z."/>
            <person name="Jin L."/>
            <person name="Gu W."/>
            <person name="Wang Z."/>
            <person name="Zhao L."/>
            <person name="Shi B."/>
            <person name="Wen H."/>
            <person name="Lin R."/>
            <person name="Jones M.K."/>
            <person name="Brejova B."/>
            <person name="Vinar T."/>
            <person name="Zhao G."/>
            <person name="McManus D.P."/>
            <person name="Chen Z."/>
            <person name="Zhou Y."/>
            <person name="Wang S."/>
        </authorList>
    </citation>
    <scope>NUCLEOTIDE SEQUENCE [LARGE SCALE GENOMIC DNA]</scope>
</reference>
<keyword evidence="2" id="KW-1185">Reference proteome</keyword>
<dbReference type="CTD" id="36338887"/>
<accession>W6V665</accession>
<dbReference type="Proteomes" id="UP000019149">
    <property type="component" value="Unassembled WGS sequence"/>
</dbReference>
<sequence>MDVYGLVERHAKHDEKEAKAKLISIFFGLNTLYNGELSSNPIRRLRIPAVDEGWDGFKVLFNNYVQHIFEKNDNKRQITLHQLETRLFLVFGLIYTFLQHKMAHQKTMNQLTFTLKERTSLKSQPNTIKAMDIMCALVYSSGKLAGDPIYEQKGKKSEVLNSAALGNNSDDAKNTVSTLETHFQYNIPK</sequence>
<proteinExistence type="predicted"/>
<name>W6V665_ECHGR</name>
<evidence type="ECO:0000313" key="2">
    <source>
        <dbReference type="Proteomes" id="UP000019149"/>
    </source>
</evidence>
<dbReference type="EMBL" id="APAU02000016">
    <property type="protein sequence ID" value="EUB61899.1"/>
    <property type="molecule type" value="Genomic_DNA"/>
</dbReference>